<proteinExistence type="predicted"/>
<name>A0A1V2I572_9ACTN</name>
<gene>
    <name evidence="1" type="ORF">BL253_25100</name>
</gene>
<reference evidence="2" key="1">
    <citation type="submission" date="2016-10" db="EMBL/GenBank/DDBJ databases">
        <title>Frankia sp. NRRL B-16386 Genome sequencing.</title>
        <authorList>
            <person name="Ghodhbane-Gtari F."/>
            <person name="Swanson E."/>
            <person name="Gueddou A."/>
            <person name="Hezbri K."/>
            <person name="Ktari K."/>
            <person name="Nouioui I."/>
            <person name="Morris K."/>
            <person name="Simpson S."/>
            <person name="Abebe-Akele F."/>
            <person name="Thomas K."/>
            <person name="Gtari M."/>
            <person name="Tisa L.S."/>
        </authorList>
    </citation>
    <scope>NUCLEOTIDE SEQUENCE [LARGE SCALE GENOMIC DNA]</scope>
    <source>
        <strain evidence="2">NRRL B-16386</strain>
    </source>
</reference>
<evidence type="ECO:0000313" key="2">
    <source>
        <dbReference type="Proteomes" id="UP000188929"/>
    </source>
</evidence>
<dbReference type="Proteomes" id="UP000188929">
    <property type="component" value="Unassembled WGS sequence"/>
</dbReference>
<sequence length="65" mass="6762">MELVPLAATACAAANCPTVFSAADGSLVVQGYVVPAQADVPAGEARVRIPRELLLQAARELPEWS</sequence>
<organism evidence="1 2">
    <name type="scientific">Pseudofrankia asymbiotica</name>
    <dbReference type="NCBI Taxonomy" id="1834516"/>
    <lineage>
        <taxon>Bacteria</taxon>
        <taxon>Bacillati</taxon>
        <taxon>Actinomycetota</taxon>
        <taxon>Actinomycetes</taxon>
        <taxon>Frankiales</taxon>
        <taxon>Frankiaceae</taxon>
        <taxon>Pseudofrankia</taxon>
    </lineage>
</organism>
<dbReference type="AlphaFoldDB" id="A0A1V2I572"/>
<keyword evidence="2" id="KW-1185">Reference proteome</keyword>
<evidence type="ECO:0000313" key="1">
    <source>
        <dbReference type="EMBL" id="ONH26216.1"/>
    </source>
</evidence>
<protein>
    <submittedName>
        <fullName evidence="1">Uncharacterized protein</fullName>
    </submittedName>
</protein>
<accession>A0A1V2I572</accession>
<dbReference type="OrthoDB" id="3577809at2"/>
<dbReference type="RefSeq" id="WP_071052188.1">
    <property type="nucleotide sequence ID" value="NZ_MOMC01000052.1"/>
</dbReference>
<comment type="caution">
    <text evidence="1">The sequence shown here is derived from an EMBL/GenBank/DDBJ whole genome shotgun (WGS) entry which is preliminary data.</text>
</comment>
<dbReference type="EMBL" id="MOMC01000052">
    <property type="protein sequence ID" value="ONH26216.1"/>
    <property type="molecule type" value="Genomic_DNA"/>
</dbReference>